<feature type="non-terminal residue" evidence="9">
    <location>
        <position position="475"/>
    </location>
</feature>
<evidence type="ECO:0000256" key="2">
    <source>
        <dbReference type="ARBA" id="ARBA00022485"/>
    </source>
</evidence>
<dbReference type="GO" id="GO:0006270">
    <property type="term" value="P:DNA replication initiation"/>
    <property type="evidence" value="ECO:0007669"/>
    <property type="project" value="TreeGrafter"/>
</dbReference>
<evidence type="ECO:0000313" key="10">
    <source>
        <dbReference type="EMBL" id="CAL1155817.1"/>
    </source>
</evidence>
<evidence type="ECO:0000256" key="7">
    <source>
        <dbReference type="ARBA" id="ARBA00023014"/>
    </source>
</evidence>
<name>A0A9P1G9S6_9DINO</name>
<keyword evidence="6" id="KW-0408">Iron</keyword>
<dbReference type="InterPro" id="IPR058560">
    <property type="entry name" value="DNA_primase_C"/>
</dbReference>
<sequence>MLDISDVLASQQVLGTVPVYLNTPDAIFSQEILQELGQTRLELLEKVKNDDPGASGFLPLLFDAEMDAVSHFLLRVLCCNDGAASIWMIDAEEALLKLRWEQASDEEQCAALKQMNFVPESQGPRSRWVNLLVTGESMPYAVSMPFTDLPPKLLAERRCKLRKGLATVERQDFLPLLCQCFRRHLQTVLQKSGQHVELLLRDSEQLKQTVDHLRPQLEQFLLSSRGDEAGVNLQLSNFQEMYEKSFPPCMQYLVKFQRDGKHLKHLGRKQLRPLLREAGLPLEEALAWWRREFLRDVTVTQESFDSEHAYHIKHAYGLEGKRKPAYGWSCWRTLDQMQFPVPKGPEAHGCPFKSLEEADLRELLRQHGGGDEVLTQEVSPPVGLAASEQICCARVFQSRHPGSEFEAMKHPMQFLRRSHAYYAAQLAGEAEASSAAQVQVMKENCVPNPKKPRICRKPLRVAQLDQFDEYFQFKK</sequence>
<keyword evidence="3" id="KW-0639">Primosome</keyword>
<evidence type="ECO:0000256" key="3">
    <source>
        <dbReference type="ARBA" id="ARBA00022515"/>
    </source>
</evidence>
<dbReference type="GO" id="GO:0005658">
    <property type="term" value="C:alpha DNA polymerase:primase complex"/>
    <property type="evidence" value="ECO:0007669"/>
    <property type="project" value="TreeGrafter"/>
</dbReference>
<dbReference type="OrthoDB" id="421393at2759"/>
<evidence type="ECO:0000313" key="11">
    <source>
        <dbReference type="EMBL" id="CAL4789754.1"/>
    </source>
</evidence>
<keyword evidence="5" id="KW-0479">Metal-binding</keyword>
<evidence type="ECO:0000256" key="5">
    <source>
        <dbReference type="ARBA" id="ARBA00022723"/>
    </source>
</evidence>
<accession>A0A9P1G9S6</accession>
<dbReference type="Pfam" id="PF04104">
    <property type="entry name" value="DNA_primase_lrg"/>
    <property type="match status" value="1"/>
</dbReference>
<comment type="cofactor">
    <cofactor evidence="1">
        <name>[4Fe-4S] cluster</name>
        <dbReference type="ChEBI" id="CHEBI:49883"/>
    </cofactor>
</comment>
<organism evidence="9">
    <name type="scientific">Cladocopium goreaui</name>
    <dbReference type="NCBI Taxonomy" id="2562237"/>
    <lineage>
        <taxon>Eukaryota</taxon>
        <taxon>Sar</taxon>
        <taxon>Alveolata</taxon>
        <taxon>Dinophyceae</taxon>
        <taxon>Suessiales</taxon>
        <taxon>Symbiodiniaceae</taxon>
        <taxon>Cladocopium</taxon>
    </lineage>
</organism>
<keyword evidence="12" id="KW-1185">Reference proteome</keyword>
<feature type="domain" description="DNA primase large subunit C-terminal" evidence="8">
    <location>
        <begin position="240"/>
        <end position="414"/>
    </location>
</feature>
<protein>
    <submittedName>
        <fullName evidence="11">DNA primase large subunit</fullName>
    </submittedName>
</protein>
<dbReference type="Gene3D" id="1.20.930.80">
    <property type="match status" value="1"/>
</dbReference>
<evidence type="ECO:0000259" key="8">
    <source>
        <dbReference type="Pfam" id="PF04104"/>
    </source>
</evidence>
<evidence type="ECO:0000313" key="9">
    <source>
        <dbReference type="EMBL" id="CAI4002442.1"/>
    </source>
</evidence>
<reference evidence="9" key="1">
    <citation type="submission" date="2022-10" db="EMBL/GenBank/DDBJ databases">
        <authorList>
            <person name="Chen Y."/>
            <person name="Dougan E. K."/>
            <person name="Chan C."/>
            <person name="Rhodes N."/>
            <person name="Thang M."/>
        </authorList>
    </citation>
    <scope>NUCLEOTIDE SEQUENCE</scope>
</reference>
<dbReference type="InterPro" id="IPR007238">
    <property type="entry name" value="DNA_primase_lsu_euk/arc"/>
</dbReference>
<dbReference type="GO" id="GO:0051539">
    <property type="term" value="F:4 iron, 4 sulfur cluster binding"/>
    <property type="evidence" value="ECO:0007669"/>
    <property type="project" value="UniProtKB-KW"/>
</dbReference>
<reference evidence="10" key="2">
    <citation type="submission" date="2024-04" db="EMBL/GenBank/DDBJ databases">
        <authorList>
            <person name="Chen Y."/>
            <person name="Shah S."/>
            <person name="Dougan E. K."/>
            <person name="Thang M."/>
            <person name="Chan C."/>
        </authorList>
    </citation>
    <scope>NUCLEOTIDE SEQUENCE [LARGE SCALE GENOMIC DNA]</scope>
</reference>
<dbReference type="GO" id="GO:0046872">
    <property type="term" value="F:metal ion binding"/>
    <property type="evidence" value="ECO:0007669"/>
    <property type="project" value="UniProtKB-KW"/>
</dbReference>
<evidence type="ECO:0000256" key="1">
    <source>
        <dbReference type="ARBA" id="ARBA00001966"/>
    </source>
</evidence>
<dbReference type="PANTHER" id="PTHR10537">
    <property type="entry name" value="DNA PRIMASE LARGE SUBUNIT"/>
    <property type="match status" value="1"/>
</dbReference>
<dbReference type="Proteomes" id="UP001152797">
    <property type="component" value="Unassembled WGS sequence"/>
</dbReference>
<keyword evidence="7" id="KW-0411">Iron-sulfur</keyword>
<proteinExistence type="predicted"/>
<dbReference type="EMBL" id="CAMXCT030003103">
    <property type="protein sequence ID" value="CAL4789754.1"/>
    <property type="molecule type" value="Genomic_DNA"/>
</dbReference>
<keyword evidence="4" id="KW-0235">DNA replication</keyword>
<keyword evidence="2" id="KW-0004">4Fe-4S</keyword>
<evidence type="ECO:0000313" key="12">
    <source>
        <dbReference type="Proteomes" id="UP001152797"/>
    </source>
</evidence>
<evidence type="ECO:0000256" key="4">
    <source>
        <dbReference type="ARBA" id="ARBA00022705"/>
    </source>
</evidence>
<dbReference type="EMBL" id="CAMXCT010003103">
    <property type="protein sequence ID" value="CAI4002442.1"/>
    <property type="molecule type" value="Genomic_DNA"/>
</dbReference>
<comment type="caution">
    <text evidence="9">The sequence shown here is derived from an EMBL/GenBank/DDBJ whole genome shotgun (WGS) entry which is preliminary data.</text>
</comment>
<dbReference type="AlphaFoldDB" id="A0A9P1G9S6"/>
<dbReference type="Pfam" id="PF26466">
    <property type="entry name" value="DNA_primase_lrg_N"/>
    <property type="match status" value="1"/>
</dbReference>
<dbReference type="GO" id="GO:0006269">
    <property type="term" value="P:DNA replication, synthesis of primer"/>
    <property type="evidence" value="ECO:0007669"/>
    <property type="project" value="UniProtKB-KW"/>
</dbReference>
<dbReference type="PANTHER" id="PTHR10537:SF3">
    <property type="entry name" value="DNA PRIMASE LARGE SUBUNIT"/>
    <property type="match status" value="1"/>
</dbReference>
<evidence type="ECO:0000256" key="6">
    <source>
        <dbReference type="ARBA" id="ARBA00023004"/>
    </source>
</evidence>
<dbReference type="EMBL" id="CAMXCT020003103">
    <property type="protein sequence ID" value="CAL1155817.1"/>
    <property type="molecule type" value="Genomic_DNA"/>
</dbReference>
<gene>
    <name evidence="9" type="ORF">C1SCF055_LOCUS28393</name>
</gene>
<dbReference type="SUPFAM" id="SSF140914">
    <property type="entry name" value="PriB N-terminal domain-like"/>
    <property type="match status" value="1"/>
</dbReference>